<reference evidence="5 8" key="1">
    <citation type="submission" date="2021-07" db="EMBL/GenBank/DDBJ databases">
        <title>Whole genome sequencing of carbapenem-resistant Pseudomonas spp. isolated in Japan.</title>
        <authorList>
            <person name="Suzuki M."/>
            <person name="Maehana S."/>
            <person name="Kitasato H."/>
        </authorList>
    </citation>
    <scope>NUCLEOTIDE SEQUENCE</scope>
    <source>
        <strain evidence="5">KAM435</strain>
        <strain evidence="6 8">KAM436</strain>
    </source>
</reference>
<dbReference type="AlphaFoldDB" id="A0AA37CLX5"/>
<evidence type="ECO:0000259" key="4">
    <source>
        <dbReference type="PROSITE" id="PS50234"/>
    </source>
</evidence>
<accession>A0AA37CLX5</accession>
<dbReference type="InterPro" id="IPR002035">
    <property type="entry name" value="VWF_A"/>
</dbReference>
<comment type="caution">
    <text evidence="5">The sequence shown here is derived from an EMBL/GenBank/DDBJ whole genome shotgun (WGS) entry which is preliminary data.</text>
</comment>
<dbReference type="InterPro" id="IPR019960">
    <property type="entry name" value="T1SS_VCA0849"/>
</dbReference>
<dbReference type="Proteomes" id="UP000887228">
    <property type="component" value="Unassembled WGS sequence"/>
</dbReference>
<evidence type="ECO:0000256" key="2">
    <source>
        <dbReference type="ARBA" id="ARBA00022525"/>
    </source>
</evidence>
<evidence type="ECO:0000313" key="8">
    <source>
        <dbReference type="Proteomes" id="UP000887228"/>
    </source>
</evidence>
<dbReference type="Pfam" id="PF13519">
    <property type="entry name" value="VWA_2"/>
    <property type="match status" value="1"/>
</dbReference>
<dbReference type="PANTHER" id="PTHR38340:SF1">
    <property type="entry name" value="S-LAYER PROTEIN"/>
    <property type="match status" value="1"/>
</dbReference>
<dbReference type="Gene3D" id="2.150.10.10">
    <property type="entry name" value="Serralysin-like metalloprotease, C-terminal"/>
    <property type="match status" value="2"/>
</dbReference>
<dbReference type="GO" id="GO:0005576">
    <property type="term" value="C:extracellular region"/>
    <property type="evidence" value="ECO:0007669"/>
    <property type="project" value="UniProtKB-SubCell"/>
</dbReference>
<dbReference type="SMART" id="SM00327">
    <property type="entry name" value="VWA"/>
    <property type="match status" value="1"/>
</dbReference>
<keyword evidence="3" id="KW-0106">Calcium</keyword>
<dbReference type="InterPro" id="IPR001343">
    <property type="entry name" value="Hemolysn_Ca-bd"/>
</dbReference>
<gene>
    <name evidence="5" type="ORF">KAM435_37720</name>
    <name evidence="6" type="ORF">KAM436_38400</name>
</gene>
<feature type="domain" description="VWFA" evidence="4">
    <location>
        <begin position="32"/>
        <end position="243"/>
    </location>
</feature>
<dbReference type="NCBIfam" id="TIGR03661">
    <property type="entry name" value="T1SS_VCA0849"/>
    <property type="match status" value="1"/>
</dbReference>
<dbReference type="Pfam" id="PF00353">
    <property type="entry name" value="HemolysinCabind"/>
    <property type="match status" value="2"/>
</dbReference>
<dbReference type="EMBL" id="BPMT01000024">
    <property type="protein sequence ID" value="GIZ94872.1"/>
    <property type="molecule type" value="Genomic_DNA"/>
</dbReference>
<dbReference type="SUPFAM" id="SSF53300">
    <property type="entry name" value="vWA-like"/>
    <property type="match status" value="1"/>
</dbReference>
<dbReference type="InterPro" id="IPR036465">
    <property type="entry name" value="vWFA_dom_sf"/>
</dbReference>
<dbReference type="InterPro" id="IPR011049">
    <property type="entry name" value="Serralysin-like_metalloprot_C"/>
</dbReference>
<dbReference type="SUPFAM" id="SSF51120">
    <property type="entry name" value="beta-Roll"/>
    <property type="match status" value="2"/>
</dbReference>
<evidence type="ECO:0000256" key="3">
    <source>
        <dbReference type="ARBA" id="ARBA00022837"/>
    </source>
</evidence>
<protein>
    <recommendedName>
        <fullName evidence="4">VWFA domain-containing protein</fullName>
    </recommendedName>
</protein>
<dbReference type="PROSITE" id="PS00330">
    <property type="entry name" value="HEMOLYSIN_CALCIUM"/>
    <property type="match status" value="3"/>
</dbReference>
<dbReference type="CDD" id="cd00198">
    <property type="entry name" value="vWFA"/>
    <property type="match status" value="1"/>
</dbReference>
<comment type="subcellular location">
    <subcellularLocation>
        <location evidence="1">Secreted</location>
    </subcellularLocation>
</comment>
<evidence type="ECO:0000313" key="7">
    <source>
        <dbReference type="Proteomes" id="UP000887212"/>
    </source>
</evidence>
<organism evidence="5 7">
    <name type="scientific">Aquipseudomonas alcaligenes</name>
    <name type="common">Pseudomonas alcaligenes</name>
    <dbReference type="NCBI Taxonomy" id="43263"/>
    <lineage>
        <taxon>Bacteria</taxon>
        <taxon>Pseudomonadati</taxon>
        <taxon>Pseudomonadota</taxon>
        <taxon>Gammaproteobacteria</taxon>
        <taxon>Pseudomonadales</taxon>
        <taxon>Pseudomonadaceae</taxon>
        <taxon>Aquipseudomonas</taxon>
    </lineage>
</organism>
<dbReference type="InterPro" id="IPR050557">
    <property type="entry name" value="RTX_toxin/Mannuronan_C5-epim"/>
</dbReference>
<dbReference type="PANTHER" id="PTHR38340">
    <property type="entry name" value="S-LAYER PROTEIN"/>
    <property type="match status" value="1"/>
</dbReference>
<name>A0AA37CLX5_AQUAC</name>
<sequence>MPGQMRADWVAGWRGIRNLEQSTSISGVQHTNLMIILDVSGSMNSGAGFGGYSRLEAAKLSVLELLEQYESKGEVMVRLVTFSNDAAASGSEWMSVSQAKTTVLNFPNSPDGALTNYDSALTAAEAAWEDDGKLEAVDLVGPLQNVSYFLSDGIPNQPGGDDAGIQPGEEGDWIDFLTKYDITSYALGMGPAAQVVANAGGNFDNNDQLDAIAYDGAAGVAGTNTNAIAVDNFANLSTVLAEIAQSGELQGSMVDGANGFGADGGRVKSVTVNSITYTYSPEDVTKISTNPPGATFGFSGTQLTLMLAAGMLVIDMASGGYKFTPIAELDEEAHIDIGFTLVDGDGDYDSANLSLTVDPADQPMVVRDNFIVTNQADFVVPDWMLLANDSGPDRISGVLDVGGGINPTRGVGATSTSVTSASTGEFFNYTATDGDRSADGRVSVTVDTDGAINGTFRDEILIGGIGDDTLFGNQGRDILLGGLGRDTLNGGDGADTIVIRATVESSSDSARFWVPGSANDVGQDTLQSFSLSEDIVRVVADNVSSFTHGANTAIGTAAGGMGGTTGSGANSYTTLTGLIDLNANGAYNDAGDIVLTFSSPSGSFNEANFESRLQYELYGTAGNDILSGGDLGDLIIGGLGNDVLAGGAGADTFRWLAGDTTGADKVLDFKPSEGDKLDLTQLLVGESYNAGSLDDFLSFSVVDNSTVISIAPTGAGAPTTTIELNGFNVAVEYGVTPGGGGIISAGADTATVINGLLGDNALQVA</sequence>
<evidence type="ECO:0000256" key="1">
    <source>
        <dbReference type="ARBA" id="ARBA00004613"/>
    </source>
</evidence>
<proteinExistence type="predicted"/>
<evidence type="ECO:0000313" key="5">
    <source>
        <dbReference type="EMBL" id="GIZ90445.1"/>
    </source>
</evidence>
<dbReference type="InterPro" id="IPR018511">
    <property type="entry name" value="Hemolysin-typ_Ca-bd_CS"/>
</dbReference>
<keyword evidence="2" id="KW-0964">Secreted</keyword>
<dbReference type="PROSITE" id="PS50234">
    <property type="entry name" value="VWFA"/>
    <property type="match status" value="1"/>
</dbReference>
<dbReference type="GO" id="GO:0005509">
    <property type="term" value="F:calcium ion binding"/>
    <property type="evidence" value="ECO:0007669"/>
    <property type="project" value="InterPro"/>
</dbReference>
<evidence type="ECO:0000313" key="6">
    <source>
        <dbReference type="EMBL" id="GIZ94872.1"/>
    </source>
</evidence>
<dbReference type="PRINTS" id="PR00313">
    <property type="entry name" value="CABNDNGRPT"/>
</dbReference>
<dbReference type="Proteomes" id="UP000887212">
    <property type="component" value="Unassembled WGS sequence"/>
</dbReference>
<dbReference type="EMBL" id="BPMS01000026">
    <property type="protein sequence ID" value="GIZ90445.1"/>
    <property type="molecule type" value="Genomic_DNA"/>
</dbReference>
<dbReference type="Gene3D" id="3.40.50.410">
    <property type="entry name" value="von Willebrand factor, type A domain"/>
    <property type="match status" value="1"/>
</dbReference>